<feature type="transmembrane region" description="Helical" evidence="8">
    <location>
        <begin position="178"/>
        <end position="199"/>
    </location>
</feature>
<reference evidence="10" key="1">
    <citation type="submission" date="2020-07" db="EMBL/GenBank/DDBJ databases">
        <title>Huge and variable diversity of episymbiotic CPR bacteria and DPANN archaea in groundwater ecosystems.</title>
        <authorList>
            <person name="He C.Y."/>
            <person name="Keren R."/>
            <person name="Whittaker M."/>
            <person name="Farag I.F."/>
            <person name="Doudna J."/>
            <person name="Cate J.H.D."/>
            <person name="Banfield J.F."/>
        </authorList>
    </citation>
    <scope>NUCLEOTIDE SEQUENCE</scope>
    <source>
        <strain evidence="10">NC_groundwater_1482_Ag_S-0.65um_47_24</strain>
    </source>
</reference>
<dbReference type="AlphaFoldDB" id="A0A933GL78"/>
<dbReference type="InterPro" id="IPR017896">
    <property type="entry name" value="4Fe4S_Fe-S-bd"/>
</dbReference>
<feature type="domain" description="4Fe-4S ferredoxin-type" evidence="9">
    <location>
        <begin position="367"/>
        <end position="397"/>
    </location>
</feature>
<gene>
    <name evidence="10" type="ORF">HY730_00440</name>
</gene>
<feature type="transmembrane region" description="Helical" evidence="8">
    <location>
        <begin position="146"/>
        <end position="166"/>
    </location>
</feature>
<evidence type="ECO:0000256" key="2">
    <source>
        <dbReference type="ARBA" id="ARBA00022485"/>
    </source>
</evidence>
<evidence type="ECO:0000259" key="9">
    <source>
        <dbReference type="PROSITE" id="PS51379"/>
    </source>
</evidence>
<feature type="compositionally biased region" description="Basic and acidic residues" evidence="7">
    <location>
        <begin position="549"/>
        <end position="558"/>
    </location>
</feature>
<dbReference type="SUPFAM" id="SSF54862">
    <property type="entry name" value="4Fe-4S ferredoxins"/>
    <property type="match status" value="2"/>
</dbReference>
<feature type="domain" description="4Fe-4S ferredoxin-type" evidence="9">
    <location>
        <begin position="261"/>
        <end position="289"/>
    </location>
</feature>
<feature type="transmembrane region" description="Helical" evidence="8">
    <location>
        <begin position="61"/>
        <end position="85"/>
    </location>
</feature>
<feature type="domain" description="4Fe-4S ferredoxin-type" evidence="9">
    <location>
        <begin position="485"/>
        <end position="517"/>
    </location>
</feature>
<evidence type="ECO:0000256" key="4">
    <source>
        <dbReference type="ARBA" id="ARBA00022982"/>
    </source>
</evidence>
<dbReference type="PANTHER" id="PTHR30176:SF3">
    <property type="entry name" value="FERREDOXIN-TYPE PROTEIN NAPH"/>
    <property type="match status" value="1"/>
</dbReference>
<evidence type="ECO:0000256" key="8">
    <source>
        <dbReference type="SAM" id="Phobius"/>
    </source>
</evidence>
<dbReference type="PANTHER" id="PTHR30176">
    <property type="entry name" value="FERREDOXIN-TYPE PROTEIN NAPH"/>
    <property type="match status" value="1"/>
</dbReference>
<dbReference type="InterPro" id="IPR017900">
    <property type="entry name" value="4Fe4S_Fe_S_CS"/>
</dbReference>
<keyword evidence="3" id="KW-0479">Metal-binding</keyword>
<name>A0A933GL78_UNCTE</name>
<evidence type="ECO:0000256" key="7">
    <source>
        <dbReference type="SAM" id="MobiDB-lite"/>
    </source>
</evidence>
<dbReference type="PROSITE" id="PS00198">
    <property type="entry name" value="4FE4S_FER_1"/>
    <property type="match status" value="2"/>
</dbReference>
<dbReference type="Pfam" id="PF12801">
    <property type="entry name" value="Fer4_5"/>
    <property type="match status" value="2"/>
</dbReference>
<dbReference type="Proteomes" id="UP000772181">
    <property type="component" value="Unassembled WGS sequence"/>
</dbReference>
<comment type="caution">
    <text evidence="10">The sequence shown here is derived from an EMBL/GenBank/DDBJ whole genome shotgun (WGS) entry which is preliminary data.</text>
</comment>
<evidence type="ECO:0000256" key="5">
    <source>
        <dbReference type="ARBA" id="ARBA00023004"/>
    </source>
</evidence>
<sequence>MTFKRAVQLITLLFFVYLLIKAGYPLGSALPVDLFLLIDPLLAIISTLSLKVVIPGAFVSLVLIGATLFFGRFFCAYVCPLGALIDCSDTIFLKKQKRQLNPEKAPPITKSAIRHPRSGIHNPQSEMECSGWGTLSSEKNLRSVKFIILIALFGAASIGVIFTQFLDPLVILTRTSTIIFYPIISIFLNGILDLSRPIAEQLGWLGVSHLTYPLPLYRMIWLTLFLFLGVFAFGLLSSRFWCRYICPLGGLLALLSRWNFFKRRVNSSCTDCGICRGVCPMGAIPQDPRQTMTSECIMCRNCSIKCPTEAISYRTTSERSKPSEIKIELSRRRFLSSFATGLGAGLLFHADAQTKLVQPTLVRPPGAIPEKEYLSRCVRCGECLKVCMTNTLQPSFLEAGIEGLWTPRLELRLAPCEQRCNLCGRVCPTQAIRSLHPEERRHAKIGTAILRRERCLVWEQDKLCLICDEICPYDAIEFRWVDGLKRPFVTENRCNGCGQCEYKCPILGEAAIIVVPMAEMRLSKGSYVEAARNLKYEFQEMRKEEVSEQEKLLFRQEDPSGVGKDSQPSKESEPLPPGFNK</sequence>
<evidence type="ECO:0000256" key="1">
    <source>
        <dbReference type="ARBA" id="ARBA00022448"/>
    </source>
</evidence>
<dbReference type="GO" id="GO:0005886">
    <property type="term" value="C:plasma membrane"/>
    <property type="evidence" value="ECO:0007669"/>
    <property type="project" value="TreeGrafter"/>
</dbReference>
<keyword evidence="6" id="KW-0411">Iron-sulfur</keyword>
<keyword evidence="8" id="KW-1133">Transmembrane helix</keyword>
<keyword evidence="8" id="KW-0812">Transmembrane</keyword>
<evidence type="ECO:0000256" key="3">
    <source>
        <dbReference type="ARBA" id="ARBA00022723"/>
    </source>
</evidence>
<dbReference type="Pfam" id="PF13187">
    <property type="entry name" value="Fer4_9"/>
    <property type="match status" value="1"/>
</dbReference>
<dbReference type="Pfam" id="PF12838">
    <property type="entry name" value="Fer4_7"/>
    <property type="match status" value="1"/>
</dbReference>
<dbReference type="EMBL" id="JACQWF010000019">
    <property type="protein sequence ID" value="MBI4594829.1"/>
    <property type="molecule type" value="Genomic_DNA"/>
</dbReference>
<feature type="domain" description="4Fe-4S ferredoxin-type" evidence="9">
    <location>
        <begin position="293"/>
        <end position="316"/>
    </location>
</feature>
<dbReference type="CDD" id="cd16373">
    <property type="entry name" value="DMSOR_beta_like"/>
    <property type="match status" value="1"/>
</dbReference>
<keyword evidence="1" id="KW-0813">Transport</keyword>
<keyword evidence="4" id="KW-0249">Electron transport</keyword>
<organism evidence="10 11">
    <name type="scientific">Tectimicrobiota bacterium</name>
    <dbReference type="NCBI Taxonomy" id="2528274"/>
    <lineage>
        <taxon>Bacteria</taxon>
        <taxon>Pseudomonadati</taxon>
        <taxon>Nitrospinota/Tectimicrobiota group</taxon>
        <taxon>Candidatus Tectimicrobiota</taxon>
    </lineage>
</organism>
<feature type="domain" description="4Fe-4S ferredoxin-type" evidence="9">
    <location>
        <begin position="407"/>
        <end position="438"/>
    </location>
</feature>
<evidence type="ECO:0000313" key="10">
    <source>
        <dbReference type="EMBL" id="MBI4594829.1"/>
    </source>
</evidence>
<keyword evidence="8" id="KW-0472">Membrane</keyword>
<dbReference type="Gene3D" id="3.30.70.20">
    <property type="match status" value="3"/>
</dbReference>
<evidence type="ECO:0000256" key="6">
    <source>
        <dbReference type="ARBA" id="ARBA00023014"/>
    </source>
</evidence>
<dbReference type="GO" id="GO:0051539">
    <property type="term" value="F:4 iron, 4 sulfur cluster binding"/>
    <property type="evidence" value="ECO:0007669"/>
    <property type="project" value="UniProtKB-KW"/>
</dbReference>
<keyword evidence="5" id="KW-0408">Iron</keyword>
<keyword evidence="2" id="KW-0004">4Fe-4S</keyword>
<feature type="transmembrane region" description="Helical" evidence="8">
    <location>
        <begin position="219"/>
        <end position="237"/>
    </location>
</feature>
<feature type="region of interest" description="Disordered" evidence="7">
    <location>
        <begin position="549"/>
        <end position="581"/>
    </location>
</feature>
<accession>A0A933GL78</accession>
<evidence type="ECO:0000313" key="11">
    <source>
        <dbReference type="Proteomes" id="UP000772181"/>
    </source>
</evidence>
<dbReference type="InterPro" id="IPR051684">
    <property type="entry name" value="Electron_Trans/Redox"/>
</dbReference>
<proteinExistence type="predicted"/>
<protein>
    <submittedName>
        <fullName evidence="10">4Fe-4S binding protein</fullName>
    </submittedName>
</protein>
<dbReference type="GO" id="GO:0046872">
    <property type="term" value="F:metal ion binding"/>
    <property type="evidence" value="ECO:0007669"/>
    <property type="project" value="UniProtKB-KW"/>
</dbReference>
<dbReference type="PROSITE" id="PS51379">
    <property type="entry name" value="4FE4S_FER_2"/>
    <property type="match status" value="5"/>
</dbReference>